<evidence type="ECO:0000313" key="2">
    <source>
        <dbReference type="Proteomes" id="UP000184356"/>
    </source>
</evidence>
<dbReference type="RefSeq" id="XP_040703382.1">
    <property type="nucleotide sequence ID" value="XM_040851980.1"/>
</dbReference>
<dbReference type="AlphaFoldDB" id="A0A1L9TJI1"/>
<name>A0A1L9TJI1_9EURO</name>
<gene>
    <name evidence="1" type="ORF">ASPSYDRAFT_882002</name>
</gene>
<dbReference type="VEuPathDB" id="FungiDB:ASPSYDRAFT_882002"/>
<dbReference type="GeneID" id="63768053"/>
<dbReference type="EMBL" id="KV878585">
    <property type="protein sequence ID" value="OJJ59576.1"/>
    <property type="molecule type" value="Genomic_DNA"/>
</dbReference>
<organism evidence="1 2">
    <name type="scientific">Aspergillus sydowii CBS 593.65</name>
    <dbReference type="NCBI Taxonomy" id="1036612"/>
    <lineage>
        <taxon>Eukaryota</taxon>
        <taxon>Fungi</taxon>
        <taxon>Dikarya</taxon>
        <taxon>Ascomycota</taxon>
        <taxon>Pezizomycotina</taxon>
        <taxon>Eurotiomycetes</taxon>
        <taxon>Eurotiomycetidae</taxon>
        <taxon>Eurotiales</taxon>
        <taxon>Aspergillaceae</taxon>
        <taxon>Aspergillus</taxon>
        <taxon>Aspergillus subgen. Nidulantes</taxon>
    </lineage>
</organism>
<keyword evidence="2" id="KW-1185">Reference proteome</keyword>
<protein>
    <submittedName>
        <fullName evidence="1">Uncharacterized protein</fullName>
    </submittedName>
</protein>
<reference evidence="2" key="1">
    <citation type="journal article" date="2017" name="Genome Biol.">
        <title>Comparative genomics reveals high biological diversity and specific adaptations in the industrially and medically important fungal genus Aspergillus.</title>
        <authorList>
            <person name="de Vries R.P."/>
            <person name="Riley R."/>
            <person name="Wiebenga A."/>
            <person name="Aguilar-Osorio G."/>
            <person name="Amillis S."/>
            <person name="Uchima C.A."/>
            <person name="Anderluh G."/>
            <person name="Asadollahi M."/>
            <person name="Askin M."/>
            <person name="Barry K."/>
            <person name="Battaglia E."/>
            <person name="Bayram O."/>
            <person name="Benocci T."/>
            <person name="Braus-Stromeyer S.A."/>
            <person name="Caldana C."/>
            <person name="Canovas D."/>
            <person name="Cerqueira G.C."/>
            <person name="Chen F."/>
            <person name="Chen W."/>
            <person name="Choi C."/>
            <person name="Clum A."/>
            <person name="Dos Santos R.A."/>
            <person name="Damasio A.R."/>
            <person name="Diallinas G."/>
            <person name="Emri T."/>
            <person name="Fekete E."/>
            <person name="Flipphi M."/>
            <person name="Freyberg S."/>
            <person name="Gallo A."/>
            <person name="Gournas C."/>
            <person name="Habgood R."/>
            <person name="Hainaut M."/>
            <person name="Harispe M.L."/>
            <person name="Henrissat B."/>
            <person name="Hilden K.S."/>
            <person name="Hope R."/>
            <person name="Hossain A."/>
            <person name="Karabika E."/>
            <person name="Karaffa L."/>
            <person name="Karanyi Z."/>
            <person name="Krasevec N."/>
            <person name="Kuo A."/>
            <person name="Kusch H."/>
            <person name="LaButti K."/>
            <person name="Lagendijk E.L."/>
            <person name="Lapidus A."/>
            <person name="Levasseur A."/>
            <person name="Lindquist E."/>
            <person name="Lipzen A."/>
            <person name="Logrieco A.F."/>
            <person name="MacCabe A."/>
            <person name="Maekelae M.R."/>
            <person name="Malavazi I."/>
            <person name="Melin P."/>
            <person name="Meyer V."/>
            <person name="Mielnichuk N."/>
            <person name="Miskei M."/>
            <person name="Molnar A.P."/>
            <person name="Mule G."/>
            <person name="Ngan C.Y."/>
            <person name="Orejas M."/>
            <person name="Orosz E."/>
            <person name="Ouedraogo J.P."/>
            <person name="Overkamp K.M."/>
            <person name="Park H.-S."/>
            <person name="Perrone G."/>
            <person name="Piumi F."/>
            <person name="Punt P.J."/>
            <person name="Ram A.F."/>
            <person name="Ramon A."/>
            <person name="Rauscher S."/>
            <person name="Record E."/>
            <person name="Riano-Pachon D.M."/>
            <person name="Robert V."/>
            <person name="Roehrig J."/>
            <person name="Ruller R."/>
            <person name="Salamov A."/>
            <person name="Salih N.S."/>
            <person name="Samson R.A."/>
            <person name="Sandor E."/>
            <person name="Sanguinetti M."/>
            <person name="Schuetze T."/>
            <person name="Sepcic K."/>
            <person name="Shelest E."/>
            <person name="Sherlock G."/>
            <person name="Sophianopoulou V."/>
            <person name="Squina F.M."/>
            <person name="Sun H."/>
            <person name="Susca A."/>
            <person name="Todd R.B."/>
            <person name="Tsang A."/>
            <person name="Unkles S.E."/>
            <person name="van de Wiele N."/>
            <person name="van Rossen-Uffink D."/>
            <person name="Oliveira J.V."/>
            <person name="Vesth T.C."/>
            <person name="Visser J."/>
            <person name="Yu J.-H."/>
            <person name="Zhou M."/>
            <person name="Andersen M.R."/>
            <person name="Archer D.B."/>
            <person name="Baker S.E."/>
            <person name="Benoit I."/>
            <person name="Brakhage A.A."/>
            <person name="Braus G.H."/>
            <person name="Fischer R."/>
            <person name="Frisvad J.C."/>
            <person name="Goldman G.H."/>
            <person name="Houbraken J."/>
            <person name="Oakley B."/>
            <person name="Pocsi I."/>
            <person name="Scazzocchio C."/>
            <person name="Seiboth B."/>
            <person name="vanKuyk P.A."/>
            <person name="Wortman J."/>
            <person name="Dyer P.S."/>
            <person name="Grigoriev I.V."/>
        </authorList>
    </citation>
    <scope>NUCLEOTIDE SEQUENCE [LARGE SCALE GENOMIC DNA]</scope>
    <source>
        <strain evidence="2">CBS 593.65</strain>
    </source>
</reference>
<proteinExistence type="predicted"/>
<evidence type="ECO:0000313" key="1">
    <source>
        <dbReference type="EMBL" id="OJJ59576.1"/>
    </source>
</evidence>
<accession>A0A1L9TJI1</accession>
<dbReference type="Proteomes" id="UP000184356">
    <property type="component" value="Unassembled WGS sequence"/>
</dbReference>
<sequence>MDFARLAILDVLCVRLDMTCSSGWERRYTKDQPVYIRKKRSPSITLTNWEIGETRMGKKAALLVVRIQGDASRQTAKHATGYHEQGHPGRATLVPYFLYCSTRDWTCFHITNYPFVCQLTRCIPSGTAHAPYPFRSGWPIKSRAQHLGYWKPGSGYPTVDDSCKGLRNRQYKACPFLPNWVFLRIWFVLFSPRDGPQSGRLREQRKIAESLPFYLTGLLPSSVKSTKDQMDVLRQHKA</sequence>